<evidence type="ECO:0000256" key="2">
    <source>
        <dbReference type="ARBA" id="ARBA00023315"/>
    </source>
</evidence>
<dbReference type="EMBL" id="JACOOZ010000001">
    <property type="protein sequence ID" value="MBC5666526.1"/>
    <property type="molecule type" value="Genomic_DNA"/>
</dbReference>
<dbReference type="PANTHER" id="PTHR43072:SF23">
    <property type="entry name" value="UPF0039 PROTEIN C11D3.02C"/>
    <property type="match status" value="1"/>
</dbReference>
<organism evidence="4 5">
    <name type="scientific">Eubacterium segne</name>
    <dbReference type="NCBI Taxonomy" id="2763045"/>
    <lineage>
        <taxon>Bacteria</taxon>
        <taxon>Bacillati</taxon>
        <taxon>Bacillota</taxon>
        <taxon>Clostridia</taxon>
        <taxon>Eubacteriales</taxon>
        <taxon>Eubacteriaceae</taxon>
        <taxon>Eubacterium</taxon>
    </lineage>
</organism>
<keyword evidence="2" id="KW-0012">Acyltransferase</keyword>
<dbReference type="Proteomes" id="UP000597877">
    <property type="component" value="Unassembled WGS sequence"/>
</dbReference>
<sequence>MIRVAKREDAEELLKIYSYYVENTAITFEYDVPSVEEFSDRISNTLKKYPYLVLEEEGKILGYTYAGEFKSRAAYDRAVETTIYMDKNLKHRGMGKKLYKALEQALELQKITNLYACIAYPKEEDEYLTKNSVEYHQHLGYRMVGEFYNCGYKFGRWYNMVWMEKIIAPHKDHPDKVLKFDEIRNIFKEMYGIN</sequence>
<dbReference type="PROSITE" id="PS51186">
    <property type="entry name" value="GNAT"/>
    <property type="match status" value="1"/>
</dbReference>
<comment type="caution">
    <text evidence="4">The sequence shown here is derived from an EMBL/GenBank/DDBJ whole genome shotgun (WGS) entry which is preliminary data.</text>
</comment>
<dbReference type="InterPro" id="IPR000182">
    <property type="entry name" value="GNAT_dom"/>
</dbReference>
<gene>
    <name evidence="4" type="ORF">H8S00_00725</name>
</gene>
<dbReference type="CDD" id="cd04301">
    <property type="entry name" value="NAT_SF"/>
    <property type="match status" value="1"/>
</dbReference>
<evidence type="ECO:0000313" key="4">
    <source>
        <dbReference type="EMBL" id="MBC5666526.1"/>
    </source>
</evidence>
<dbReference type="SUPFAM" id="SSF55729">
    <property type="entry name" value="Acyl-CoA N-acyltransferases (Nat)"/>
    <property type="match status" value="1"/>
</dbReference>
<keyword evidence="1" id="KW-0808">Transferase</keyword>
<reference evidence="4 5" key="1">
    <citation type="submission" date="2020-08" db="EMBL/GenBank/DDBJ databases">
        <title>Genome public.</title>
        <authorList>
            <person name="Liu C."/>
            <person name="Sun Q."/>
        </authorList>
    </citation>
    <scope>NUCLEOTIDE SEQUENCE [LARGE SCALE GENOMIC DNA]</scope>
    <source>
        <strain evidence="4 5">BX4</strain>
    </source>
</reference>
<dbReference type="Gene3D" id="3.40.630.30">
    <property type="match status" value="1"/>
</dbReference>
<accession>A0ABR7EYX0</accession>
<feature type="domain" description="N-acetyltransferase" evidence="3">
    <location>
        <begin position="1"/>
        <end position="168"/>
    </location>
</feature>
<evidence type="ECO:0000256" key="1">
    <source>
        <dbReference type="ARBA" id="ARBA00022679"/>
    </source>
</evidence>
<name>A0ABR7EYX0_9FIRM</name>
<proteinExistence type="predicted"/>
<dbReference type="Pfam" id="PF13420">
    <property type="entry name" value="Acetyltransf_4"/>
    <property type="match status" value="1"/>
</dbReference>
<dbReference type="InterPro" id="IPR016181">
    <property type="entry name" value="Acyl_CoA_acyltransferase"/>
</dbReference>
<evidence type="ECO:0000259" key="3">
    <source>
        <dbReference type="PROSITE" id="PS51186"/>
    </source>
</evidence>
<dbReference type="RefSeq" id="WP_118589179.1">
    <property type="nucleotide sequence ID" value="NZ_JACOOZ010000001.1"/>
</dbReference>
<dbReference type="PANTHER" id="PTHR43072">
    <property type="entry name" value="N-ACETYLTRANSFERASE"/>
    <property type="match status" value="1"/>
</dbReference>
<keyword evidence="5" id="KW-1185">Reference proteome</keyword>
<evidence type="ECO:0000313" key="5">
    <source>
        <dbReference type="Proteomes" id="UP000597877"/>
    </source>
</evidence>
<protein>
    <submittedName>
        <fullName evidence="4">N-acetyltransferase</fullName>
    </submittedName>
</protein>